<dbReference type="Proteomes" id="UP000315344">
    <property type="component" value="Unassembled WGS sequence"/>
</dbReference>
<feature type="binding site" description="covalent" evidence="7">
    <location>
        <position position="141"/>
    </location>
    <ligand>
        <name>heme c</name>
        <dbReference type="ChEBI" id="CHEBI:61717"/>
    </ligand>
</feature>
<dbReference type="GO" id="GO:0042597">
    <property type="term" value="C:periplasmic space"/>
    <property type="evidence" value="ECO:0007669"/>
    <property type="project" value="InterPro"/>
</dbReference>
<feature type="binding site" description="axial binding residue" evidence="6">
    <location>
        <position position="142"/>
    </location>
    <ligand>
        <name>heme c</name>
        <dbReference type="ChEBI" id="CHEBI:61717"/>
    </ligand>
    <ligandPart>
        <name>Fe</name>
        <dbReference type="ChEBI" id="CHEBI:18248"/>
    </ligandPart>
</feature>
<proteinExistence type="predicted"/>
<feature type="binding site" description="covalent" evidence="7">
    <location>
        <position position="138"/>
    </location>
    <ligand>
        <name>heme c</name>
        <dbReference type="ChEBI" id="CHEBI:61717"/>
    </ligand>
</feature>
<dbReference type="EMBL" id="VAFL01000031">
    <property type="protein sequence ID" value="TKW63614.1"/>
    <property type="molecule type" value="Genomic_DNA"/>
</dbReference>
<reference evidence="9 10" key="1">
    <citation type="journal article" date="2017" name="Nat. Commun.">
        <title>In situ click chemistry generation of cyclooxygenase-2 inhibitors.</title>
        <authorList>
            <person name="Bhardwaj A."/>
            <person name="Kaur J."/>
            <person name="Wuest M."/>
            <person name="Wuest F."/>
        </authorList>
    </citation>
    <scope>NUCLEOTIDE SEQUENCE [LARGE SCALE GENOMIC DNA]</scope>
    <source>
        <strain evidence="9">S2_012_000_R3_94</strain>
    </source>
</reference>
<keyword evidence="1" id="KW-0813">Transport</keyword>
<comment type="PTM">
    <text evidence="7">Binds 1 heme group per subunit.</text>
</comment>
<sequence>MRQLILASVLATVPVLALADAAEDAIEARAGYMKMLAINMATLSGMARGDVPYDADAATAAGNNIEALSNYALTGLFIEGTSTDDGADTEALPAIWENSEDFATKFAGLQEAAAGAGAAAGGGQDALGPVLQKLGGACKACHDDYREE</sequence>
<dbReference type="GO" id="GO:0009055">
    <property type="term" value="F:electron transfer activity"/>
    <property type="evidence" value="ECO:0007669"/>
    <property type="project" value="InterPro"/>
</dbReference>
<feature type="chain" id="PRO_5021979181" evidence="8">
    <location>
        <begin position="20"/>
        <end position="148"/>
    </location>
</feature>
<keyword evidence="8" id="KW-0732">Signal</keyword>
<dbReference type="Gene3D" id="1.20.120.10">
    <property type="entry name" value="Cytochrome c/b562"/>
    <property type="match status" value="1"/>
</dbReference>
<protein>
    <submittedName>
        <fullName evidence="9">Cytochrome c</fullName>
    </submittedName>
</protein>
<name>A0A533HZU9_PARDE</name>
<accession>A0A533HZU9</accession>
<dbReference type="InterPro" id="IPR002321">
    <property type="entry name" value="Cyt_c_II"/>
</dbReference>
<dbReference type="GO" id="GO:0020037">
    <property type="term" value="F:heme binding"/>
    <property type="evidence" value="ECO:0007669"/>
    <property type="project" value="InterPro"/>
</dbReference>
<evidence type="ECO:0000256" key="7">
    <source>
        <dbReference type="PIRSR" id="PIRSR000027-2"/>
    </source>
</evidence>
<evidence type="ECO:0000256" key="5">
    <source>
        <dbReference type="ARBA" id="ARBA00023004"/>
    </source>
</evidence>
<keyword evidence="3 6" id="KW-0479">Metal-binding</keyword>
<evidence type="ECO:0000256" key="1">
    <source>
        <dbReference type="ARBA" id="ARBA00022448"/>
    </source>
</evidence>
<dbReference type="InterPro" id="IPR010980">
    <property type="entry name" value="Cyt_c/b562"/>
</dbReference>
<dbReference type="AlphaFoldDB" id="A0A533HZU9"/>
<evidence type="ECO:0000256" key="6">
    <source>
        <dbReference type="PIRSR" id="PIRSR000027-1"/>
    </source>
</evidence>
<keyword evidence="5 6" id="KW-0408">Iron</keyword>
<evidence type="ECO:0000256" key="8">
    <source>
        <dbReference type="SAM" id="SignalP"/>
    </source>
</evidence>
<dbReference type="InterPro" id="IPR012127">
    <property type="entry name" value="Cyt_c_prime"/>
</dbReference>
<keyword evidence="4" id="KW-0249">Electron transport</keyword>
<dbReference type="PIRSF" id="PIRSF000027">
    <property type="entry name" value="Cytc_c_prime"/>
    <property type="match status" value="1"/>
</dbReference>
<feature type="signal peptide" evidence="8">
    <location>
        <begin position="1"/>
        <end position="19"/>
    </location>
</feature>
<dbReference type="GO" id="GO:0022900">
    <property type="term" value="P:electron transport chain"/>
    <property type="evidence" value="ECO:0007669"/>
    <property type="project" value="InterPro"/>
</dbReference>
<dbReference type="GO" id="GO:0005506">
    <property type="term" value="F:iron ion binding"/>
    <property type="evidence" value="ECO:0007669"/>
    <property type="project" value="InterPro"/>
</dbReference>
<dbReference type="Pfam" id="PF01322">
    <property type="entry name" value="Cytochrom_C_2"/>
    <property type="match status" value="1"/>
</dbReference>
<evidence type="ECO:0000256" key="2">
    <source>
        <dbReference type="ARBA" id="ARBA00022617"/>
    </source>
</evidence>
<organism evidence="9 10">
    <name type="scientific">Paracoccus denitrificans</name>
    <dbReference type="NCBI Taxonomy" id="266"/>
    <lineage>
        <taxon>Bacteria</taxon>
        <taxon>Pseudomonadati</taxon>
        <taxon>Pseudomonadota</taxon>
        <taxon>Alphaproteobacteria</taxon>
        <taxon>Rhodobacterales</taxon>
        <taxon>Paracoccaceae</taxon>
        <taxon>Paracoccus</taxon>
    </lineage>
</organism>
<evidence type="ECO:0000313" key="10">
    <source>
        <dbReference type="Proteomes" id="UP000315344"/>
    </source>
</evidence>
<evidence type="ECO:0000256" key="3">
    <source>
        <dbReference type="ARBA" id="ARBA00022723"/>
    </source>
</evidence>
<gene>
    <name evidence="9" type="ORF">DI616_19345</name>
</gene>
<evidence type="ECO:0000313" key="9">
    <source>
        <dbReference type="EMBL" id="TKW63614.1"/>
    </source>
</evidence>
<keyword evidence="2 7" id="KW-0349">Heme</keyword>
<dbReference type="InterPro" id="IPR015984">
    <property type="entry name" value="Cyt_c_prime_subgr"/>
</dbReference>
<evidence type="ECO:0000256" key="4">
    <source>
        <dbReference type="ARBA" id="ARBA00022982"/>
    </source>
</evidence>
<dbReference type="PRINTS" id="PR00608">
    <property type="entry name" value="CYTCHROMECII"/>
</dbReference>
<dbReference type="PROSITE" id="PS51009">
    <property type="entry name" value="CYTCII"/>
    <property type="match status" value="1"/>
</dbReference>
<comment type="caution">
    <text evidence="9">The sequence shown here is derived from an EMBL/GenBank/DDBJ whole genome shotgun (WGS) entry which is preliminary data.</text>
</comment>
<dbReference type="SUPFAM" id="SSF47175">
    <property type="entry name" value="Cytochromes"/>
    <property type="match status" value="1"/>
</dbReference>